<accession>A0A401JBQ8</accession>
<dbReference type="GO" id="GO:0030313">
    <property type="term" value="C:cell envelope"/>
    <property type="evidence" value="ECO:0007669"/>
    <property type="project" value="UniProtKB-SubCell"/>
</dbReference>
<comment type="subcellular location">
    <subcellularLocation>
        <location evidence="1">Cell envelope</location>
    </subcellularLocation>
</comment>
<comment type="similarity">
    <text evidence="2">Belongs to the membrane fusion protein (MFP) (TC 8.A.1) family.</text>
</comment>
<name>A0A401JBQ8_9PROT</name>
<dbReference type="Gene3D" id="2.40.50.100">
    <property type="match status" value="1"/>
</dbReference>
<dbReference type="Proteomes" id="UP000286806">
    <property type="component" value="Unassembled WGS sequence"/>
</dbReference>
<evidence type="ECO:0000256" key="2">
    <source>
        <dbReference type="ARBA" id="ARBA00009477"/>
    </source>
</evidence>
<evidence type="ECO:0000256" key="1">
    <source>
        <dbReference type="ARBA" id="ARBA00004196"/>
    </source>
</evidence>
<dbReference type="Gene3D" id="2.40.420.20">
    <property type="match status" value="1"/>
</dbReference>
<comment type="caution">
    <text evidence="5">The sequence shown here is derived from an EMBL/GenBank/DDBJ whole genome shotgun (WGS) entry which is preliminary data.</text>
</comment>
<dbReference type="GO" id="GO:0016020">
    <property type="term" value="C:membrane"/>
    <property type="evidence" value="ECO:0007669"/>
    <property type="project" value="InterPro"/>
</dbReference>
<dbReference type="PANTHER" id="PTHR32347">
    <property type="entry name" value="EFFLUX SYSTEM COMPONENT YKNX-RELATED"/>
    <property type="match status" value="1"/>
</dbReference>
<dbReference type="RefSeq" id="WP_124703878.1">
    <property type="nucleotide sequence ID" value="NZ_BGOW01000004.1"/>
</dbReference>
<evidence type="ECO:0000313" key="5">
    <source>
        <dbReference type="EMBL" id="GBL45039.1"/>
    </source>
</evidence>
<sequence>MNKIWIKRGLLILLGLAAIVVLIWAFRPQPVAVQVAQVTRGSFQQLIEEDGKTRVRERYVVSAPVAGKLQRIALKVGDEVKPGMLLGVIEPAAPALLDARTERELSARVGAAEASQARADAGVARAQSSLEKSRADLMRSRALAVRAFISPAQLEQAELAAQLATRDLEVTRHAARAAGFDTAAARAAVLRLHSDGGKTADRQWMLRAPVAGRVLRVMQENEGVVAIGTPLVEIGAPGDLEVVVDVLTTDAVQIVPGDAVRIQRWGGGESLQGRVRRVEPSAFTKVSALGVEEQRVNVIIDLTSPPQQWQALGDGYRVETGIIIFNTPDTLKVPVSALFRKDGQWQVFVISAGRARLRKVEISRQNGSEAMVSSGLQRGEQVVVYPGDGLTDDSRVTVR</sequence>
<proteinExistence type="inferred from homology"/>
<dbReference type="AlphaFoldDB" id="A0A401JBQ8"/>
<dbReference type="NCBIfam" id="TIGR01730">
    <property type="entry name" value="RND_mfp"/>
    <property type="match status" value="1"/>
</dbReference>
<dbReference type="Gene3D" id="1.10.287.470">
    <property type="entry name" value="Helix hairpin bin"/>
    <property type="match status" value="1"/>
</dbReference>
<evidence type="ECO:0000259" key="4">
    <source>
        <dbReference type="Pfam" id="PF25989"/>
    </source>
</evidence>
<evidence type="ECO:0000313" key="6">
    <source>
        <dbReference type="Proteomes" id="UP000286806"/>
    </source>
</evidence>
<dbReference type="InterPro" id="IPR006143">
    <property type="entry name" value="RND_pump_MFP"/>
</dbReference>
<organism evidence="5 6">
    <name type="scientific">Sulfuriferula multivorans</name>
    <dbReference type="NCBI Taxonomy" id="1559896"/>
    <lineage>
        <taxon>Bacteria</taxon>
        <taxon>Pseudomonadati</taxon>
        <taxon>Pseudomonadota</taxon>
        <taxon>Betaproteobacteria</taxon>
        <taxon>Nitrosomonadales</taxon>
        <taxon>Sulfuricellaceae</taxon>
        <taxon>Sulfuriferula</taxon>
    </lineage>
</organism>
<dbReference type="OrthoDB" id="9791520at2"/>
<evidence type="ECO:0000256" key="3">
    <source>
        <dbReference type="ARBA" id="ARBA00023054"/>
    </source>
</evidence>
<dbReference type="Pfam" id="PF25989">
    <property type="entry name" value="YknX_C"/>
    <property type="match status" value="1"/>
</dbReference>
<dbReference type="InterPro" id="IPR050465">
    <property type="entry name" value="UPF0194_transport"/>
</dbReference>
<dbReference type="Gene3D" id="2.40.30.170">
    <property type="match status" value="1"/>
</dbReference>
<keyword evidence="6" id="KW-1185">Reference proteome</keyword>
<feature type="domain" description="YknX-like C-terminal permuted SH3-like" evidence="4">
    <location>
        <begin position="331"/>
        <end position="398"/>
    </location>
</feature>
<gene>
    <name evidence="5" type="ORF">SFMTTN_0843</name>
</gene>
<protein>
    <submittedName>
        <fullName evidence="5">Probable RND efflux membrane fusion protein</fullName>
    </submittedName>
</protein>
<dbReference type="GO" id="GO:0022857">
    <property type="term" value="F:transmembrane transporter activity"/>
    <property type="evidence" value="ECO:0007669"/>
    <property type="project" value="InterPro"/>
</dbReference>
<keyword evidence="3" id="KW-0175">Coiled coil</keyword>
<reference evidence="5 6" key="1">
    <citation type="journal article" date="2019" name="Front. Microbiol.">
        <title>Genomes of Neutrophilic Sulfur-Oxidizing Chemolithoautotrophs Representing 9 Proteobacterial Species From 8 Genera.</title>
        <authorList>
            <person name="Watanabe T."/>
            <person name="Kojima H."/>
            <person name="Umezawa K."/>
            <person name="Hori C."/>
            <person name="Takasuka T.E."/>
            <person name="Kato Y."/>
            <person name="Fukui M."/>
        </authorList>
    </citation>
    <scope>NUCLEOTIDE SEQUENCE [LARGE SCALE GENOMIC DNA]</scope>
    <source>
        <strain evidence="5 6">TTN</strain>
    </source>
</reference>
<dbReference type="InterPro" id="IPR058637">
    <property type="entry name" value="YknX-like_C"/>
</dbReference>
<dbReference type="EMBL" id="BGOW01000004">
    <property type="protein sequence ID" value="GBL45039.1"/>
    <property type="molecule type" value="Genomic_DNA"/>
</dbReference>
<dbReference type="PANTHER" id="PTHR32347:SF29">
    <property type="entry name" value="UPF0194 MEMBRANE PROTEIN YBHG"/>
    <property type="match status" value="1"/>
</dbReference>